<keyword evidence="3" id="KW-1185">Reference proteome</keyword>
<dbReference type="EMBL" id="PYSW02000022">
    <property type="protein sequence ID" value="KAG2382851.1"/>
    <property type="molecule type" value="Genomic_DNA"/>
</dbReference>
<accession>A0AA88KNQ6</accession>
<gene>
    <name evidence="2" type="ORF">C9374_004818</name>
</gene>
<feature type="compositionally biased region" description="Acidic residues" evidence="1">
    <location>
        <begin position="99"/>
        <end position="108"/>
    </location>
</feature>
<reference evidence="2 3" key="1">
    <citation type="journal article" date="2018" name="BMC Genomics">
        <title>The genome of Naegleria lovaniensis, the basis for a comparative approach to unravel pathogenicity factors of the human pathogenic amoeba N. fowleri.</title>
        <authorList>
            <person name="Liechti N."/>
            <person name="Schurch N."/>
            <person name="Bruggmann R."/>
            <person name="Wittwer M."/>
        </authorList>
    </citation>
    <scope>NUCLEOTIDE SEQUENCE [LARGE SCALE GENOMIC DNA]</scope>
    <source>
        <strain evidence="2 3">ATCC 30569</strain>
    </source>
</reference>
<protein>
    <submittedName>
        <fullName evidence="2">Uncharacterized protein</fullName>
    </submittedName>
</protein>
<feature type="compositionally biased region" description="Basic and acidic residues" evidence="1">
    <location>
        <begin position="72"/>
        <end position="88"/>
    </location>
</feature>
<dbReference type="RefSeq" id="XP_044548530.1">
    <property type="nucleotide sequence ID" value="XM_044694499.1"/>
</dbReference>
<evidence type="ECO:0000313" key="2">
    <source>
        <dbReference type="EMBL" id="KAG2382851.1"/>
    </source>
</evidence>
<feature type="compositionally biased region" description="Basic and acidic residues" evidence="1">
    <location>
        <begin position="232"/>
        <end position="245"/>
    </location>
</feature>
<dbReference type="AlphaFoldDB" id="A0AA88KNQ6"/>
<feature type="compositionally biased region" description="Basic and acidic residues" evidence="1">
    <location>
        <begin position="9"/>
        <end position="20"/>
    </location>
</feature>
<proteinExistence type="predicted"/>
<dbReference type="Proteomes" id="UP000816034">
    <property type="component" value="Unassembled WGS sequence"/>
</dbReference>
<comment type="caution">
    <text evidence="2">The sequence shown here is derived from an EMBL/GenBank/DDBJ whole genome shotgun (WGS) entry which is preliminary data.</text>
</comment>
<feature type="compositionally biased region" description="Low complexity" evidence="1">
    <location>
        <begin position="194"/>
        <end position="213"/>
    </location>
</feature>
<feature type="compositionally biased region" description="Basic and acidic residues" evidence="1">
    <location>
        <begin position="113"/>
        <end position="123"/>
    </location>
</feature>
<organism evidence="2 3">
    <name type="scientific">Naegleria lovaniensis</name>
    <name type="common">Amoeba</name>
    <dbReference type="NCBI Taxonomy" id="51637"/>
    <lineage>
        <taxon>Eukaryota</taxon>
        <taxon>Discoba</taxon>
        <taxon>Heterolobosea</taxon>
        <taxon>Tetramitia</taxon>
        <taxon>Eutetramitia</taxon>
        <taxon>Vahlkampfiidae</taxon>
        <taxon>Naegleria</taxon>
    </lineage>
</organism>
<evidence type="ECO:0000256" key="1">
    <source>
        <dbReference type="SAM" id="MobiDB-lite"/>
    </source>
</evidence>
<sequence length="435" mass="49654">MPPKTRSQRSREQEILKGVKDNAPYIVDVEDDEDENNDEFNSPLKSTPDKTESDKESTSSVAIHYHRSPTNKFDDLLKSSKKQGEKRPSINMNNTQELSENDDDDEDTSASSKRYDLPEELKHPKLGLSSMLQKSNDTTLSSDSEEENGTTKQIDATPAKKPKITKTTTPVNSNDEYIECALPTASVPRQLVDSSSSSSSTTSKTPAKPSKPTSDTEVISIPSCSLTEIEDTPPKKEEPKKTISAEELDKTFDNPIDSKLNSMRERFDEIKVKAQDSMRHLCDEVLLYLHSQWTLLPENKTRFKKGLEIAGRSAVNNAQKAKLFYLILSYYIIHEKKDIENCIMYLFDPTYEFDSTNSSTKRVDVSLVIELEDVFKEFSNNMEVLSILRKYQALYYICKLQCQSEEDHQTLNTLKSIVKHQHHCMRSYFKSDKKR</sequence>
<name>A0AA88KNQ6_NAELO</name>
<feature type="compositionally biased region" description="Acidic residues" evidence="1">
    <location>
        <begin position="28"/>
        <end position="38"/>
    </location>
</feature>
<dbReference type="GeneID" id="68097273"/>
<feature type="region of interest" description="Disordered" evidence="1">
    <location>
        <begin position="1"/>
        <end position="245"/>
    </location>
</feature>
<feature type="compositionally biased region" description="Basic and acidic residues" evidence="1">
    <location>
        <begin position="47"/>
        <end position="57"/>
    </location>
</feature>
<evidence type="ECO:0000313" key="3">
    <source>
        <dbReference type="Proteomes" id="UP000816034"/>
    </source>
</evidence>
<feature type="compositionally biased region" description="Polar residues" evidence="1">
    <location>
        <begin position="130"/>
        <end position="142"/>
    </location>
</feature>